<dbReference type="InterPro" id="IPR011738">
    <property type="entry name" value="Phage_CHP"/>
</dbReference>
<name>A0A833JSH1_MARNT</name>
<dbReference type="Pfam" id="PF05135">
    <property type="entry name" value="Phage_connect_1"/>
    <property type="match status" value="1"/>
</dbReference>
<dbReference type="InterPro" id="IPR006450">
    <property type="entry name" value="Phage_HK97_gp6-like"/>
</dbReference>
<proteinExistence type="predicted"/>
<dbReference type="CDD" id="cd08054">
    <property type="entry name" value="gp6"/>
    <property type="match status" value="1"/>
</dbReference>
<gene>
    <name evidence="1" type="ORF">F6453_2322</name>
</gene>
<dbReference type="Proteomes" id="UP000469950">
    <property type="component" value="Unassembled WGS sequence"/>
</dbReference>
<dbReference type="NCBIfam" id="TIGR02215">
    <property type="entry name" value="phage_chp_gp8"/>
    <property type="match status" value="1"/>
</dbReference>
<comment type="caution">
    <text evidence="1">The sequence shown here is derived from an EMBL/GenBank/DDBJ whole genome shotgun (WGS) entry which is preliminary data.</text>
</comment>
<dbReference type="NCBIfam" id="TIGR01560">
    <property type="entry name" value="put_DNA_pack"/>
    <property type="match status" value="2"/>
</dbReference>
<dbReference type="InterPro" id="IPR021146">
    <property type="entry name" value="Phage_gp6-like_head-tail"/>
</dbReference>
<evidence type="ECO:0008006" key="3">
    <source>
        <dbReference type="Google" id="ProtNLM"/>
    </source>
</evidence>
<dbReference type="AlphaFoldDB" id="A0A833JSH1"/>
<dbReference type="EMBL" id="WBMP01000009">
    <property type="protein sequence ID" value="KAE8545350.1"/>
    <property type="molecule type" value="Genomic_DNA"/>
</dbReference>
<accession>A0A833JSH1</accession>
<evidence type="ECO:0000313" key="1">
    <source>
        <dbReference type="EMBL" id="KAE8545350.1"/>
    </source>
</evidence>
<dbReference type="RefSeq" id="WP_153740911.1">
    <property type="nucleotide sequence ID" value="NZ_WBMP01000009.1"/>
</dbReference>
<organism evidence="1 2">
    <name type="scientific">Marinobacter nauticus</name>
    <name type="common">Marinobacter hydrocarbonoclasticus</name>
    <name type="synonym">Marinobacter aquaeolei</name>
    <dbReference type="NCBI Taxonomy" id="2743"/>
    <lineage>
        <taxon>Bacteria</taxon>
        <taxon>Pseudomonadati</taxon>
        <taxon>Pseudomonadota</taxon>
        <taxon>Gammaproteobacteria</taxon>
        <taxon>Pseudomonadales</taxon>
        <taxon>Marinobacteraceae</taxon>
        <taxon>Marinobacter</taxon>
    </lineage>
</organism>
<reference evidence="1 2" key="1">
    <citation type="submission" date="2019-10" db="EMBL/GenBank/DDBJ databases">
        <title>Draft genome sequence of Marinobacter hydrocarbonoclasticus NCT7M from the microbiome of the marine copepod.</title>
        <authorList>
            <person name="Nuttall R."/>
            <person name="Sharma G."/>
            <person name="Moisander P."/>
        </authorList>
    </citation>
    <scope>NUCLEOTIDE SEQUENCE [LARGE SCALE GENOMIC DNA]</scope>
    <source>
        <strain evidence="1 2">NCT7M</strain>
    </source>
</reference>
<protein>
    <recommendedName>
        <fullName evidence="3">Phage gp6-like head-tail connector protein</fullName>
    </recommendedName>
</protein>
<evidence type="ECO:0000313" key="2">
    <source>
        <dbReference type="Proteomes" id="UP000469950"/>
    </source>
</evidence>
<dbReference type="Gene3D" id="1.10.3230.30">
    <property type="entry name" value="Phage gp6-like head-tail connector protein"/>
    <property type="match status" value="1"/>
</dbReference>
<sequence>MQDEILTRTVKPSGSVVTLSDVKLDLRVDHDFEDTLIQSLIQAATEYLEAPSGVLGKAFLTQTWKLSARGPDSDCRIYIPVTPVQSIEAISYFDTDNVEQTLAVSDFHLYGDENWAYLTPKDDIEWPDLFDRLDALTITFKAGFGDAETDVPETIRQIVRLLVTHWYTHRSAASEASVEELPLAVQSLISVNRKGWIY</sequence>